<keyword evidence="2" id="KW-1185">Reference proteome</keyword>
<dbReference type="EMBL" id="FNCC01000030">
    <property type="protein sequence ID" value="SDH57852.1"/>
    <property type="molecule type" value="Genomic_DNA"/>
</dbReference>
<organism evidence="1 2">
    <name type="scientific">Lentzea fradiae</name>
    <dbReference type="NCBI Taxonomy" id="200378"/>
    <lineage>
        <taxon>Bacteria</taxon>
        <taxon>Bacillati</taxon>
        <taxon>Actinomycetota</taxon>
        <taxon>Actinomycetes</taxon>
        <taxon>Pseudonocardiales</taxon>
        <taxon>Pseudonocardiaceae</taxon>
        <taxon>Lentzea</taxon>
    </lineage>
</organism>
<dbReference type="AlphaFoldDB" id="A0A1G8DJN5"/>
<name>A0A1G8DJN5_9PSEU</name>
<accession>A0A1G8DJN5</accession>
<reference evidence="2" key="1">
    <citation type="submission" date="2016-10" db="EMBL/GenBank/DDBJ databases">
        <authorList>
            <person name="Varghese N."/>
            <person name="Submissions S."/>
        </authorList>
    </citation>
    <scope>NUCLEOTIDE SEQUENCE [LARGE SCALE GENOMIC DNA]</scope>
    <source>
        <strain evidence="2">CGMCC 4.3506</strain>
    </source>
</reference>
<gene>
    <name evidence="1" type="ORF">SAMN05216553_13025</name>
</gene>
<sequence length="176" mass="20050">MATWDLHAGGNLQFTAGAGACRCLYETRLRHHLVATQHRSRSLARLTFPDEKRRDLNRYHYFAITTDTFPLVEDPRIVVRRWLDESGKPHDEAFTGNLVWVDSGSTLDGPDAVIRTWKGPRGGDLDEWYVAGSGWTRTSIRELLARGRKDGTLEPVDQATAERLVQLEEQRHAGRR</sequence>
<evidence type="ECO:0000313" key="2">
    <source>
        <dbReference type="Proteomes" id="UP000199623"/>
    </source>
</evidence>
<proteinExistence type="predicted"/>
<evidence type="ECO:0000313" key="1">
    <source>
        <dbReference type="EMBL" id="SDH57852.1"/>
    </source>
</evidence>
<protein>
    <submittedName>
        <fullName evidence="1">Uncharacterized protein</fullName>
    </submittedName>
</protein>
<dbReference type="Proteomes" id="UP000199623">
    <property type="component" value="Unassembled WGS sequence"/>
</dbReference>